<evidence type="ECO:0000256" key="2">
    <source>
        <dbReference type="ARBA" id="ARBA00023125"/>
    </source>
</evidence>
<reference evidence="6 7" key="1">
    <citation type="journal article" date="2015" name="Genome Announc.">
        <title>Expanding the biotechnology potential of lactobacilli through comparative genomics of 213 strains and associated genera.</title>
        <authorList>
            <person name="Sun Z."/>
            <person name="Harris H.M."/>
            <person name="McCann A."/>
            <person name="Guo C."/>
            <person name="Argimon S."/>
            <person name="Zhang W."/>
            <person name="Yang X."/>
            <person name="Jeffery I.B."/>
            <person name="Cooney J.C."/>
            <person name="Kagawa T.F."/>
            <person name="Liu W."/>
            <person name="Song Y."/>
            <person name="Salvetti E."/>
            <person name="Wrobel A."/>
            <person name="Rasinkangas P."/>
            <person name="Parkhill J."/>
            <person name="Rea M.C."/>
            <person name="O'Sullivan O."/>
            <person name="Ritari J."/>
            <person name="Douillard F.P."/>
            <person name="Paul Ross R."/>
            <person name="Yang R."/>
            <person name="Briner A.E."/>
            <person name="Felis G.E."/>
            <person name="de Vos W.M."/>
            <person name="Barrangou R."/>
            <person name="Klaenhammer T.R."/>
            <person name="Caufield P.W."/>
            <person name="Cui Y."/>
            <person name="Zhang H."/>
            <person name="O'Toole P.W."/>
        </authorList>
    </citation>
    <scope>NUCLEOTIDE SEQUENCE [LARGE SCALE GENOMIC DNA]</scope>
    <source>
        <strain evidence="6 7">DSM 20183</strain>
    </source>
</reference>
<keyword evidence="7" id="KW-1185">Reference proteome</keyword>
<comment type="caution">
    <text evidence="6">The sequence shown here is derived from an EMBL/GenBank/DDBJ whole genome shotgun (WGS) entry which is preliminary data.</text>
</comment>
<dbReference type="OrthoDB" id="9796019at2"/>
<evidence type="ECO:0000313" key="7">
    <source>
        <dbReference type="Proteomes" id="UP000050929"/>
    </source>
</evidence>
<dbReference type="Gene3D" id="1.10.357.10">
    <property type="entry name" value="Tetracycline Repressor, domain 2"/>
    <property type="match status" value="1"/>
</dbReference>
<dbReference type="SUPFAM" id="SSF46689">
    <property type="entry name" value="Homeodomain-like"/>
    <property type="match status" value="1"/>
</dbReference>
<dbReference type="Pfam" id="PF16859">
    <property type="entry name" value="TetR_C_11"/>
    <property type="match status" value="1"/>
</dbReference>
<dbReference type="AlphaFoldDB" id="A0A0R1JAK1"/>
<dbReference type="EMBL" id="AZDG01000003">
    <property type="protein sequence ID" value="KRK65284.1"/>
    <property type="molecule type" value="Genomic_DNA"/>
</dbReference>
<dbReference type="Proteomes" id="UP000050929">
    <property type="component" value="Unassembled WGS sequence"/>
</dbReference>
<dbReference type="GO" id="GO:0003677">
    <property type="term" value="F:DNA binding"/>
    <property type="evidence" value="ECO:0007669"/>
    <property type="project" value="UniProtKB-UniRule"/>
</dbReference>
<evidence type="ECO:0000259" key="5">
    <source>
        <dbReference type="PROSITE" id="PS50977"/>
    </source>
</evidence>
<keyword evidence="1" id="KW-0805">Transcription regulation</keyword>
<protein>
    <submittedName>
        <fullName evidence="6">Transcriptional regulator</fullName>
    </submittedName>
</protein>
<dbReference type="Gene3D" id="1.10.10.60">
    <property type="entry name" value="Homeodomain-like"/>
    <property type="match status" value="1"/>
</dbReference>
<dbReference type="InterPro" id="IPR009057">
    <property type="entry name" value="Homeodomain-like_sf"/>
</dbReference>
<dbReference type="InterPro" id="IPR001647">
    <property type="entry name" value="HTH_TetR"/>
</dbReference>
<evidence type="ECO:0000256" key="1">
    <source>
        <dbReference type="ARBA" id="ARBA00023015"/>
    </source>
</evidence>
<dbReference type="PRINTS" id="PR00455">
    <property type="entry name" value="HTHTETR"/>
</dbReference>
<evidence type="ECO:0000256" key="4">
    <source>
        <dbReference type="PROSITE-ProRule" id="PRU00335"/>
    </source>
</evidence>
<accession>A0A0R1JAK1</accession>
<feature type="DNA-binding region" description="H-T-H motif" evidence="4">
    <location>
        <begin position="46"/>
        <end position="65"/>
    </location>
</feature>
<sequence length="213" mass="23754">MQEMEHIILSKLSSEHSTRRRGKELEDAVLSAAWDLVNEVGYKDFTMSEVAKRADAAKPVLYRRWSEKSELVASAIIKFGPKIDVTIPDTGSLRGDLIKLFGQLTVVFDTFGTDKLRGLLADRLKTIPLDKILSATSDENKFTDMVSKVLKQADKRGELNFSNLSKRVLNLPGLLLINEVISNETLNKDVIVNIVDQILVPVFLGQKKAADND</sequence>
<gene>
    <name evidence="6" type="ORF">FC72_GL001352</name>
</gene>
<proteinExistence type="predicted"/>
<dbReference type="InterPro" id="IPR011075">
    <property type="entry name" value="TetR_C"/>
</dbReference>
<evidence type="ECO:0000313" key="6">
    <source>
        <dbReference type="EMBL" id="KRK65284.1"/>
    </source>
</evidence>
<dbReference type="PATRIC" id="fig|1423811.3.peg.1376"/>
<dbReference type="PROSITE" id="PS50977">
    <property type="entry name" value="HTH_TETR_2"/>
    <property type="match status" value="1"/>
</dbReference>
<dbReference type="STRING" id="1423811.FC72_GL001352"/>
<name>A0A0R1JAK1_9LACO</name>
<evidence type="ECO:0000256" key="3">
    <source>
        <dbReference type="ARBA" id="ARBA00023163"/>
    </source>
</evidence>
<keyword evidence="2 4" id="KW-0238">DNA-binding</keyword>
<keyword evidence="3" id="KW-0804">Transcription</keyword>
<dbReference type="Pfam" id="PF00440">
    <property type="entry name" value="TetR_N"/>
    <property type="match status" value="1"/>
</dbReference>
<feature type="domain" description="HTH tetR-type" evidence="5">
    <location>
        <begin position="23"/>
        <end position="83"/>
    </location>
</feature>
<organism evidence="6 7">
    <name type="scientific">Companilactobacillus tucceti DSM 20183</name>
    <dbReference type="NCBI Taxonomy" id="1423811"/>
    <lineage>
        <taxon>Bacteria</taxon>
        <taxon>Bacillati</taxon>
        <taxon>Bacillota</taxon>
        <taxon>Bacilli</taxon>
        <taxon>Lactobacillales</taxon>
        <taxon>Lactobacillaceae</taxon>
        <taxon>Companilactobacillus</taxon>
    </lineage>
</organism>